<feature type="transmembrane region" description="Helical" evidence="1">
    <location>
        <begin position="16"/>
        <end position="34"/>
    </location>
</feature>
<dbReference type="Proteomes" id="UP000036923">
    <property type="component" value="Unassembled WGS sequence"/>
</dbReference>
<keyword evidence="3" id="KW-1185">Reference proteome</keyword>
<keyword evidence="1" id="KW-1133">Transmembrane helix</keyword>
<comment type="caution">
    <text evidence="2">The sequence shown here is derived from an EMBL/GenBank/DDBJ whole genome shotgun (WGS) entry which is preliminary data.</text>
</comment>
<protein>
    <submittedName>
        <fullName evidence="2">Uncharacterized protein</fullName>
    </submittedName>
</protein>
<gene>
    <name evidence="2" type="ORF">Bccel_5465</name>
</gene>
<reference evidence="3" key="1">
    <citation type="submission" date="2015-07" db="EMBL/GenBank/DDBJ databases">
        <title>Near-Complete Genome Sequence of the Cellulolytic Bacterium Bacteroides (Pseudobacteroides) cellulosolvens ATCC 35603.</title>
        <authorList>
            <person name="Dassa B."/>
            <person name="Utturkar S.M."/>
            <person name="Klingeman D.M."/>
            <person name="Hurt R.A."/>
            <person name="Keller M."/>
            <person name="Xu J."/>
            <person name="Reddy Y.H.K."/>
            <person name="Borovok I."/>
            <person name="Grinberg I.R."/>
            <person name="Lamed R."/>
            <person name="Zhivin O."/>
            <person name="Bayer E.A."/>
            <person name="Brown S.D."/>
        </authorList>
    </citation>
    <scope>NUCLEOTIDE SEQUENCE [LARGE SCALE GENOMIC DNA]</scope>
    <source>
        <strain evidence="3">DSM 2933</strain>
    </source>
</reference>
<feature type="transmembrane region" description="Helical" evidence="1">
    <location>
        <begin position="54"/>
        <end position="74"/>
    </location>
</feature>
<keyword evidence="1" id="KW-0812">Transmembrane</keyword>
<dbReference type="AlphaFoldDB" id="A0A0L6JWG3"/>
<proteinExistence type="predicted"/>
<dbReference type="STRING" id="398512.Bccel_5465"/>
<evidence type="ECO:0000313" key="2">
    <source>
        <dbReference type="EMBL" id="KNY30188.1"/>
    </source>
</evidence>
<evidence type="ECO:0000313" key="3">
    <source>
        <dbReference type="Proteomes" id="UP000036923"/>
    </source>
</evidence>
<sequence>MMLAFSMSALYFQKELVLIVGGFIDIVIIISYTINPLAMANSTNAASGLTRILVYFNVAIILIFFLTNGEGIWLTQL</sequence>
<name>A0A0L6JWG3_9FIRM</name>
<evidence type="ECO:0000256" key="1">
    <source>
        <dbReference type="SAM" id="Phobius"/>
    </source>
</evidence>
<keyword evidence="1" id="KW-0472">Membrane</keyword>
<dbReference type="EMBL" id="LGTC01000001">
    <property type="protein sequence ID" value="KNY30188.1"/>
    <property type="molecule type" value="Genomic_DNA"/>
</dbReference>
<organism evidence="2 3">
    <name type="scientific">Pseudobacteroides cellulosolvens ATCC 35603 = DSM 2933</name>
    <dbReference type="NCBI Taxonomy" id="398512"/>
    <lineage>
        <taxon>Bacteria</taxon>
        <taxon>Bacillati</taxon>
        <taxon>Bacillota</taxon>
        <taxon>Clostridia</taxon>
        <taxon>Eubacteriales</taxon>
        <taxon>Oscillospiraceae</taxon>
        <taxon>Pseudobacteroides</taxon>
    </lineage>
</organism>
<accession>A0A0L6JWG3</accession>